<protein>
    <submittedName>
        <fullName evidence="12">ATP-binding cassette subfamily B protein</fullName>
    </submittedName>
</protein>
<evidence type="ECO:0000259" key="11">
    <source>
        <dbReference type="PROSITE" id="PS50929"/>
    </source>
</evidence>
<evidence type="ECO:0000313" key="12">
    <source>
        <dbReference type="EMBL" id="PRY92811.1"/>
    </source>
</evidence>
<keyword evidence="2" id="KW-0813">Transport</keyword>
<dbReference type="InterPro" id="IPR027417">
    <property type="entry name" value="P-loop_NTPase"/>
</dbReference>
<evidence type="ECO:0000256" key="7">
    <source>
        <dbReference type="ARBA" id="ARBA00022989"/>
    </source>
</evidence>
<keyword evidence="8 9" id="KW-0472">Membrane</keyword>
<reference evidence="12 13" key="1">
    <citation type="submission" date="2018-03" db="EMBL/GenBank/DDBJ databases">
        <title>Genomic Encyclopedia of Archaeal and Bacterial Type Strains, Phase II (KMG-II): from individual species to whole genera.</title>
        <authorList>
            <person name="Goeker M."/>
        </authorList>
    </citation>
    <scope>NUCLEOTIDE SEQUENCE [LARGE SCALE GENOMIC DNA]</scope>
    <source>
        <strain evidence="12 13">DSM 29318</strain>
    </source>
</reference>
<dbReference type="RefSeq" id="WP_245883777.1">
    <property type="nucleotide sequence ID" value="NZ_PVTT01000002.1"/>
</dbReference>
<evidence type="ECO:0000259" key="10">
    <source>
        <dbReference type="PROSITE" id="PS50893"/>
    </source>
</evidence>
<evidence type="ECO:0000256" key="4">
    <source>
        <dbReference type="ARBA" id="ARBA00022692"/>
    </source>
</evidence>
<evidence type="ECO:0000256" key="5">
    <source>
        <dbReference type="ARBA" id="ARBA00022741"/>
    </source>
</evidence>
<dbReference type="PROSITE" id="PS50929">
    <property type="entry name" value="ABC_TM1F"/>
    <property type="match status" value="1"/>
</dbReference>
<dbReference type="PANTHER" id="PTHR24221">
    <property type="entry name" value="ATP-BINDING CASSETTE SUB-FAMILY B"/>
    <property type="match status" value="1"/>
</dbReference>
<gene>
    <name evidence="12" type="ORF">BCF33_1666</name>
</gene>
<dbReference type="Proteomes" id="UP000238801">
    <property type="component" value="Unassembled WGS sequence"/>
</dbReference>
<keyword evidence="6 12" id="KW-0067">ATP-binding</keyword>
<dbReference type="PANTHER" id="PTHR24221:SF654">
    <property type="entry name" value="ATP-BINDING CASSETTE SUB-FAMILY B MEMBER 6"/>
    <property type="match status" value="1"/>
</dbReference>
<accession>A0A2T0X1J6</accession>
<dbReference type="InterPro" id="IPR011527">
    <property type="entry name" value="ABC1_TM_dom"/>
</dbReference>
<dbReference type="GO" id="GO:0005886">
    <property type="term" value="C:plasma membrane"/>
    <property type="evidence" value="ECO:0007669"/>
    <property type="project" value="UniProtKB-SubCell"/>
</dbReference>
<dbReference type="Pfam" id="PF00005">
    <property type="entry name" value="ABC_tran"/>
    <property type="match status" value="1"/>
</dbReference>
<dbReference type="GO" id="GO:0016887">
    <property type="term" value="F:ATP hydrolysis activity"/>
    <property type="evidence" value="ECO:0007669"/>
    <property type="project" value="InterPro"/>
</dbReference>
<dbReference type="SMART" id="SM00382">
    <property type="entry name" value="AAA"/>
    <property type="match status" value="1"/>
</dbReference>
<keyword evidence="4 9" id="KW-0812">Transmembrane</keyword>
<dbReference type="InterPro" id="IPR017871">
    <property type="entry name" value="ABC_transporter-like_CS"/>
</dbReference>
<comment type="caution">
    <text evidence="12">The sequence shown here is derived from an EMBL/GenBank/DDBJ whole genome shotgun (WGS) entry which is preliminary data.</text>
</comment>
<evidence type="ECO:0000313" key="13">
    <source>
        <dbReference type="Proteomes" id="UP000238801"/>
    </source>
</evidence>
<name>A0A2T0X1J6_9RHOB</name>
<feature type="transmembrane region" description="Helical" evidence="9">
    <location>
        <begin position="171"/>
        <end position="190"/>
    </location>
</feature>
<dbReference type="PROSITE" id="PS50893">
    <property type="entry name" value="ABC_TRANSPORTER_2"/>
    <property type="match status" value="1"/>
</dbReference>
<sequence>MSDPSAAPAAGLGPIIMRLLRDGFREQGRLYGVAIAAMVVVAGSAAAVAWVMEWIIDALGNPENRGAVIAVASTVIAIFVIKGAATYTQSVFMARAGNRIVASYQYRVYSKLVSQGVGYFNRTESSDIIMRVVQGATACRTLIDIIVVSAVRDTLTLVGLIGVMIYQQPTLSLVSLLVGPVALWGIRIILRRVKSIMESQLTAFSEIYRVLQESSGGIHVIKVFSLEDHMRGRMDGAVRRVEDRMNSISRLESATSPIIETLAGFAIAGVILVSAWNVLGGQPSTPGELMSFVTALMMAYEPAKRLSRMRVSIETALVGVRMVLGILDMPESQAEARDARPLKPGRGALEMRGVTFGYGAAPVVRNLDLLFSAGQTSALVGPSGGGKSTILNLAMRLYEPSEGEVLIDGQDLAGATLSSVRQRISFVGQNTFLFSTSVRENIRMARSDATDAEVEAAAQDANAHTFVSELPQGYETMVGENGSFLSGGQRQRLAIARAILKRSDIMLFDEATSALDSHSEALIQEALARVTRDKTTVVIAHRLSTILGADQIIYVEEGRVVERGTLRDLLAADGPFRRLYDRQFGVAEPAPIALAEAAE</sequence>
<dbReference type="Pfam" id="PF00664">
    <property type="entry name" value="ABC_membrane"/>
    <property type="match status" value="1"/>
</dbReference>
<comment type="subcellular location">
    <subcellularLocation>
        <location evidence="1">Cell membrane</location>
        <topology evidence="1">Multi-pass membrane protein</topology>
    </subcellularLocation>
</comment>
<organism evidence="12 13">
    <name type="scientific">Hasllibacter halocynthiae</name>
    <dbReference type="NCBI Taxonomy" id="595589"/>
    <lineage>
        <taxon>Bacteria</taxon>
        <taxon>Pseudomonadati</taxon>
        <taxon>Pseudomonadota</taxon>
        <taxon>Alphaproteobacteria</taxon>
        <taxon>Rhodobacterales</taxon>
        <taxon>Roseobacteraceae</taxon>
        <taxon>Hasllibacter</taxon>
    </lineage>
</organism>
<dbReference type="InterPro" id="IPR003593">
    <property type="entry name" value="AAA+_ATPase"/>
</dbReference>
<keyword evidence="7 9" id="KW-1133">Transmembrane helix</keyword>
<dbReference type="GO" id="GO:0005524">
    <property type="term" value="F:ATP binding"/>
    <property type="evidence" value="ECO:0007669"/>
    <property type="project" value="UniProtKB-KW"/>
</dbReference>
<feature type="transmembrane region" description="Helical" evidence="9">
    <location>
        <begin position="64"/>
        <end position="85"/>
    </location>
</feature>
<dbReference type="GO" id="GO:0140359">
    <property type="term" value="F:ABC-type transporter activity"/>
    <property type="evidence" value="ECO:0007669"/>
    <property type="project" value="InterPro"/>
</dbReference>
<dbReference type="PROSITE" id="PS00211">
    <property type="entry name" value="ABC_TRANSPORTER_1"/>
    <property type="match status" value="1"/>
</dbReference>
<dbReference type="EMBL" id="PVTT01000002">
    <property type="protein sequence ID" value="PRY92811.1"/>
    <property type="molecule type" value="Genomic_DNA"/>
</dbReference>
<dbReference type="InterPro" id="IPR039421">
    <property type="entry name" value="Type_1_exporter"/>
</dbReference>
<dbReference type="FunFam" id="3.40.50.300:FF:000221">
    <property type="entry name" value="Multidrug ABC transporter ATP-binding protein"/>
    <property type="match status" value="1"/>
</dbReference>
<feature type="transmembrane region" description="Helical" evidence="9">
    <location>
        <begin position="30"/>
        <end position="52"/>
    </location>
</feature>
<dbReference type="InterPro" id="IPR003439">
    <property type="entry name" value="ABC_transporter-like_ATP-bd"/>
</dbReference>
<dbReference type="CDD" id="cd18552">
    <property type="entry name" value="ABC_6TM_MsbA_like"/>
    <property type="match status" value="1"/>
</dbReference>
<dbReference type="SUPFAM" id="SSF52540">
    <property type="entry name" value="P-loop containing nucleoside triphosphate hydrolases"/>
    <property type="match status" value="1"/>
</dbReference>
<evidence type="ECO:0000256" key="9">
    <source>
        <dbReference type="SAM" id="Phobius"/>
    </source>
</evidence>
<proteinExistence type="predicted"/>
<feature type="domain" description="ABC transmembrane type-1" evidence="11">
    <location>
        <begin position="33"/>
        <end position="315"/>
    </location>
</feature>
<evidence type="ECO:0000256" key="1">
    <source>
        <dbReference type="ARBA" id="ARBA00004651"/>
    </source>
</evidence>
<keyword evidence="3" id="KW-1003">Cell membrane</keyword>
<evidence type="ECO:0000256" key="2">
    <source>
        <dbReference type="ARBA" id="ARBA00022448"/>
    </source>
</evidence>
<evidence type="ECO:0000256" key="3">
    <source>
        <dbReference type="ARBA" id="ARBA00022475"/>
    </source>
</evidence>
<dbReference type="GO" id="GO:0034040">
    <property type="term" value="F:ATPase-coupled lipid transmembrane transporter activity"/>
    <property type="evidence" value="ECO:0007669"/>
    <property type="project" value="TreeGrafter"/>
</dbReference>
<dbReference type="Gene3D" id="1.20.1560.10">
    <property type="entry name" value="ABC transporter type 1, transmembrane domain"/>
    <property type="match status" value="1"/>
</dbReference>
<keyword evidence="13" id="KW-1185">Reference proteome</keyword>
<evidence type="ECO:0000256" key="6">
    <source>
        <dbReference type="ARBA" id="ARBA00022840"/>
    </source>
</evidence>
<feature type="transmembrane region" description="Helical" evidence="9">
    <location>
        <begin position="141"/>
        <end position="165"/>
    </location>
</feature>
<dbReference type="InterPro" id="IPR036640">
    <property type="entry name" value="ABC1_TM_sf"/>
</dbReference>
<feature type="domain" description="ABC transporter" evidence="10">
    <location>
        <begin position="349"/>
        <end position="582"/>
    </location>
</feature>
<dbReference type="Gene3D" id="3.40.50.300">
    <property type="entry name" value="P-loop containing nucleotide triphosphate hydrolases"/>
    <property type="match status" value="1"/>
</dbReference>
<evidence type="ECO:0000256" key="8">
    <source>
        <dbReference type="ARBA" id="ARBA00023136"/>
    </source>
</evidence>
<keyword evidence="5" id="KW-0547">Nucleotide-binding</keyword>
<dbReference type="SUPFAM" id="SSF90123">
    <property type="entry name" value="ABC transporter transmembrane region"/>
    <property type="match status" value="1"/>
</dbReference>
<dbReference type="AlphaFoldDB" id="A0A2T0X1J6"/>
<feature type="transmembrane region" description="Helical" evidence="9">
    <location>
        <begin position="258"/>
        <end position="279"/>
    </location>
</feature>